<feature type="compositionally biased region" description="Acidic residues" evidence="1">
    <location>
        <begin position="149"/>
        <end position="162"/>
    </location>
</feature>
<keyword evidence="4" id="KW-1185">Reference proteome</keyword>
<dbReference type="InParanoid" id="A0A482X9Q9"/>
<dbReference type="Proteomes" id="UP000291343">
    <property type="component" value="Unassembled WGS sequence"/>
</dbReference>
<feature type="compositionally biased region" description="Polar residues" evidence="1">
    <location>
        <begin position="212"/>
        <end position="227"/>
    </location>
</feature>
<dbReference type="OrthoDB" id="10534894at2759"/>
<comment type="caution">
    <text evidence="3">The sequence shown here is derived from an EMBL/GenBank/DDBJ whole genome shotgun (WGS) entry which is preliminary data.</text>
</comment>
<organism evidence="3 4">
    <name type="scientific">Laodelphax striatellus</name>
    <name type="common">Small brown planthopper</name>
    <name type="synonym">Delphax striatella</name>
    <dbReference type="NCBI Taxonomy" id="195883"/>
    <lineage>
        <taxon>Eukaryota</taxon>
        <taxon>Metazoa</taxon>
        <taxon>Ecdysozoa</taxon>
        <taxon>Arthropoda</taxon>
        <taxon>Hexapoda</taxon>
        <taxon>Insecta</taxon>
        <taxon>Pterygota</taxon>
        <taxon>Neoptera</taxon>
        <taxon>Paraneoptera</taxon>
        <taxon>Hemiptera</taxon>
        <taxon>Auchenorrhyncha</taxon>
        <taxon>Fulgoroidea</taxon>
        <taxon>Delphacidae</taxon>
        <taxon>Criomorphinae</taxon>
        <taxon>Laodelphax</taxon>
    </lineage>
</organism>
<feature type="region of interest" description="Disordered" evidence="1">
    <location>
        <begin position="149"/>
        <end position="185"/>
    </location>
</feature>
<evidence type="ECO:0000256" key="1">
    <source>
        <dbReference type="SAM" id="MobiDB-lite"/>
    </source>
</evidence>
<feature type="compositionally biased region" description="Basic and acidic residues" evidence="1">
    <location>
        <begin position="344"/>
        <end position="366"/>
    </location>
</feature>
<feature type="signal peptide" evidence="2">
    <location>
        <begin position="1"/>
        <end position="18"/>
    </location>
</feature>
<keyword evidence="2" id="KW-0732">Signal</keyword>
<evidence type="ECO:0000313" key="3">
    <source>
        <dbReference type="EMBL" id="RZF42409.1"/>
    </source>
</evidence>
<accession>A0A482X9Q9</accession>
<feature type="region of interest" description="Disordered" evidence="1">
    <location>
        <begin position="206"/>
        <end position="242"/>
    </location>
</feature>
<evidence type="ECO:0000313" key="4">
    <source>
        <dbReference type="Proteomes" id="UP000291343"/>
    </source>
</evidence>
<dbReference type="AlphaFoldDB" id="A0A482X9Q9"/>
<gene>
    <name evidence="3" type="ORF">LSTR_LSTR004217</name>
</gene>
<feature type="chain" id="PRO_5019843952" evidence="2">
    <location>
        <begin position="19"/>
        <end position="435"/>
    </location>
</feature>
<feature type="region of interest" description="Disordered" evidence="1">
    <location>
        <begin position="327"/>
        <end position="366"/>
    </location>
</feature>
<name>A0A482X9Q9_LAOST</name>
<proteinExistence type="predicted"/>
<sequence length="435" mass="50531">MKFISLVFALIQISFVEPRYVLVPPCQCMVNSITPAARVHLVDTCAKPTLSIPHDRCSHAYRFNAIPELHTYRELHSKAHPQHGPQFHDERISYQRDYYPGHYEEDLEIFYEDEGHEVRHRRSVLSEDERHRIIDEGDFRKYFEDWEGEVSEGVEEEDESTDELNSGVASSNEGGEAVSESDWAQKGDLELANVVTEDVVKSIEKDKEVGNKQKQTPEINGQASNETNSKDGENSVISKKTKRSINDQQFRYQYRPLNQGYCSAVDRYSKNGNHLHQNVHADDCTINKNLFFGCDMEDDKMKDTQRKARKAPKTLAQKINELKLKNEKLKNESKLSKSKTKKVNKLENSLKKEKSLRNKRKEEEGRLEREFEATACPCGSYDRNGACTCQLQPYYNPVAPTPMYFDNPMAYPVRRVYRQYTPHMHQQPIHAYYRH</sequence>
<reference evidence="3 4" key="1">
    <citation type="journal article" date="2017" name="Gigascience">
        <title>Genome sequence of the small brown planthopper, Laodelphax striatellus.</title>
        <authorList>
            <person name="Zhu J."/>
            <person name="Jiang F."/>
            <person name="Wang X."/>
            <person name="Yang P."/>
            <person name="Bao Y."/>
            <person name="Zhao W."/>
            <person name="Wang W."/>
            <person name="Lu H."/>
            <person name="Wang Q."/>
            <person name="Cui N."/>
            <person name="Li J."/>
            <person name="Chen X."/>
            <person name="Luo L."/>
            <person name="Yu J."/>
            <person name="Kang L."/>
            <person name="Cui F."/>
        </authorList>
    </citation>
    <scope>NUCLEOTIDE SEQUENCE [LARGE SCALE GENOMIC DNA]</scope>
    <source>
        <strain evidence="3">Lst14</strain>
    </source>
</reference>
<protein>
    <submittedName>
        <fullName evidence="3">Uncharacterized protein</fullName>
    </submittedName>
</protein>
<evidence type="ECO:0000256" key="2">
    <source>
        <dbReference type="SAM" id="SignalP"/>
    </source>
</evidence>
<dbReference type="EMBL" id="QKKF02015211">
    <property type="protein sequence ID" value="RZF42409.1"/>
    <property type="molecule type" value="Genomic_DNA"/>
</dbReference>